<name>A0ABR2AEB4_9ROSI</name>
<feature type="region of interest" description="Disordered" evidence="1">
    <location>
        <begin position="18"/>
        <end position="66"/>
    </location>
</feature>
<protein>
    <submittedName>
        <fullName evidence="2">Uncharacterized protein</fullName>
    </submittedName>
</protein>
<proteinExistence type="predicted"/>
<evidence type="ECO:0000313" key="2">
    <source>
        <dbReference type="EMBL" id="KAK8491503.1"/>
    </source>
</evidence>
<gene>
    <name evidence="2" type="ORF">V6N12_057932</name>
    <name evidence="3" type="ORF">V6N12_057981</name>
</gene>
<dbReference type="EMBL" id="JBBPBM010000784">
    <property type="protein sequence ID" value="KAK8491503.1"/>
    <property type="molecule type" value="Genomic_DNA"/>
</dbReference>
<comment type="caution">
    <text evidence="2">The sequence shown here is derived from an EMBL/GenBank/DDBJ whole genome shotgun (WGS) entry which is preliminary data.</text>
</comment>
<reference evidence="2 4" key="1">
    <citation type="journal article" date="2024" name="G3 (Bethesda)">
        <title>Genome assembly of Hibiscus sabdariffa L. provides insights into metabolisms of medicinal natural products.</title>
        <authorList>
            <person name="Kim T."/>
        </authorList>
    </citation>
    <scope>NUCLEOTIDE SEQUENCE [LARGE SCALE GENOMIC DNA]</scope>
    <source>
        <strain evidence="2">TK-2024</strain>
        <tissue evidence="2">Old leaves</tissue>
    </source>
</reference>
<organism evidence="2 4">
    <name type="scientific">Hibiscus sabdariffa</name>
    <name type="common">roselle</name>
    <dbReference type="NCBI Taxonomy" id="183260"/>
    <lineage>
        <taxon>Eukaryota</taxon>
        <taxon>Viridiplantae</taxon>
        <taxon>Streptophyta</taxon>
        <taxon>Embryophyta</taxon>
        <taxon>Tracheophyta</taxon>
        <taxon>Spermatophyta</taxon>
        <taxon>Magnoliopsida</taxon>
        <taxon>eudicotyledons</taxon>
        <taxon>Gunneridae</taxon>
        <taxon>Pentapetalae</taxon>
        <taxon>rosids</taxon>
        <taxon>malvids</taxon>
        <taxon>Malvales</taxon>
        <taxon>Malvaceae</taxon>
        <taxon>Malvoideae</taxon>
        <taxon>Hibiscus</taxon>
    </lineage>
</organism>
<evidence type="ECO:0000256" key="1">
    <source>
        <dbReference type="SAM" id="MobiDB-lite"/>
    </source>
</evidence>
<sequence length="66" mass="7105">MHDADFGGHIKGFAMAKRRLRQGKKASPTGLELLNEKRLAAAHHIRPTNDGKEKTSGATSPNAPSK</sequence>
<feature type="compositionally biased region" description="Polar residues" evidence="1">
    <location>
        <begin position="56"/>
        <end position="66"/>
    </location>
</feature>
<dbReference type="EMBL" id="JBBPBM010000784">
    <property type="protein sequence ID" value="KAK8491552.1"/>
    <property type="molecule type" value="Genomic_DNA"/>
</dbReference>
<evidence type="ECO:0000313" key="4">
    <source>
        <dbReference type="Proteomes" id="UP001472677"/>
    </source>
</evidence>
<dbReference type="Proteomes" id="UP001472677">
    <property type="component" value="Unassembled WGS sequence"/>
</dbReference>
<accession>A0ABR2AEB4</accession>
<evidence type="ECO:0000313" key="3">
    <source>
        <dbReference type="EMBL" id="KAK8491552.1"/>
    </source>
</evidence>
<keyword evidence="4" id="KW-1185">Reference proteome</keyword>